<feature type="domain" description="4Fe-4S ferredoxin-type" evidence="7">
    <location>
        <begin position="284"/>
        <end position="314"/>
    </location>
</feature>
<organism evidence="8 9">
    <name type="scientific">Marinifilum breve</name>
    <dbReference type="NCBI Taxonomy" id="2184082"/>
    <lineage>
        <taxon>Bacteria</taxon>
        <taxon>Pseudomonadati</taxon>
        <taxon>Bacteroidota</taxon>
        <taxon>Bacteroidia</taxon>
        <taxon>Marinilabiliales</taxon>
        <taxon>Marinifilaceae</taxon>
    </lineage>
</organism>
<keyword evidence="5" id="KW-0411">Iron-sulfur</keyword>
<dbReference type="InterPro" id="IPR017900">
    <property type="entry name" value="4Fe4S_Fe_S_CS"/>
</dbReference>
<dbReference type="Proteomes" id="UP000248079">
    <property type="component" value="Unassembled WGS sequence"/>
</dbReference>
<evidence type="ECO:0000256" key="5">
    <source>
        <dbReference type="ARBA" id="ARBA00023014"/>
    </source>
</evidence>
<dbReference type="PANTHER" id="PTHR43255:SF1">
    <property type="entry name" value="IRON-SULFUR-BINDING OXIDOREDUCTASE FADF-RELATED"/>
    <property type="match status" value="1"/>
</dbReference>
<gene>
    <name evidence="8" type="ORF">DF185_06110</name>
</gene>
<dbReference type="SUPFAM" id="SSF46548">
    <property type="entry name" value="alpha-helical ferredoxin"/>
    <property type="match status" value="1"/>
</dbReference>
<evidence type="ECO:0000256" key="3">
    <source>
        <dbReference type="ARBA" id="ARBA00023002"/>
    </source>
</evidence>
<proteinExistence type="predicted"/>
<keyword evidence="1" id="KW-0004">4Fe-4S</keyword>
<keyword evidence="2" id="KW-0479">Metal-binding</keyword>
<dbReference type="GO" id="GO:0046872">
    <property type="term" value="F:metal ion binding"/>
    <property type="evidence" value="ECO:0007669"/>
    <property type="project" value="UniProtKB-KW"/>
</dbReference>
<keyword evidence="6" id="KW-0812">Transmembrane</keyword>
<keyword evidence="9" id="KW-1185">Reference proteome</keyword>
<evidence type="ECO:0000313" key="9">
    <source>
        <dbReference type="Proteomes" id="UP000248079"/>
    </source>
</evidence>
<dbReference type="AlphaFoldDB" id="A0A2V4A0M2"/>
<dbReference type="InterPro" id="IPR009051">
    <property type="entry name" value="Helical_ferredxn"/>
</dbReference>
<dbReference type="PANTHER" id="PTHR43255">
    <property type="entry name" value="IRON-SULFUR-BINDING OXIDOREDUCTASE FADF-RELATED-RELATED"/>
    <property type="match status" value="1"/>
</dbReference>
<keyword evidence="3" id="KW-0560">Oxidoreductase</keyword>
<protein>
    <submittedName>
        <fullName evidence="8">Fe-S oxidoreductase</fullName>
    </submittedName>
</protein>
<evidence type="ECO:0000256" key="1">
    <source>
        <dbReference type="ARBA" id="ARBA00022485"/>
    </source>
</evidence>
<evidence type="ECO:0000256" key="6">
    <source>
        <dbReference type="SAM" id="Phobius"/>
    </source>
</evidence>
<dbReference type="InterPro" id="IPR017896">
    <property type="entry name" value="4Fe4S_Fe-S-bd"/>
</dbReference>
<sequence>MTKQILFIISLAITLGVFAWSVKRLWAFFKLTKPSYPIKNIGARISHTLDVAFGQTKIFRKPVIGLMHALVFWGFLVITLGSIEIVIDGAFGLERSFAFTGWFYDFVMASGDVFALLIVVFIVAFSLRRSILRIKRFTGVEMSSKSYWDAQIALSFIGLLMLSLLAFNVGYISNHLNGYEGVYPVSAAIVNLVNLDLGWLQEPGWWIHILLIFVFANYLPYSKHFHVFLSVPNVFLANLEPLTKYPNLESITKEVKLMLDPEAAYDESEEVARFGVKDVEDVSWKNYMDSLACTQCGRCTDVCPANITGKLLSPRKIFVDLRKRMDEKGPVAIKGEDDGKSLLRDYITEEELWACTTCNACAQECPIDISHPNLIMDMRRYLVMEEAAAPAELNTMFTNIENNGAPWQFSPEDRLKWTEG</sequence>
<dbReference type="InterPro" id="IPR036197">
    <property type="entry name" value="NarG-like_sf"/>
</dbReference>
<reference evidence="8 9" key="1">
    <citation type="submission" date="2018-05" db="EMBL/GenBank/DDBJ databases">
        <title>Marinifilum breve JC075T sp. nov., a marine bacterium isolated from Yongle Blue Hole in the South China Sea.</title>
        <authorList>
            <person name="Fu T."/>
        </authorList>
    </citation>
    <scope>NUCLEOTIDE SEQUENCE [LARGE SCALE GENOMIC DNA]</scope>
    <source>
        <strain evidence="8 9">JC075</strain>
    </source>
</reference>
<comment type="caution">
    <text evidence="8">The sequence shown here is derived from an EMBL/GenBank/DDBJ whole genome shotgun (WGS) entry which is preliminary data.</text>
</comment>
<accession>A0A2V4A0M2</accession>
<feature type="transmembrane region" description="Helical" evidence="6">
    <location>
        <begin position="6"/>
        <end position="26"/>
    </location>
</feature>
<feature type="transmembrane region" description="Helical" evidence="6">
    <location>
        <begin position="63"/>
        <end position="87"/>
    </location>
</feature>
<dbReference type="Gene3D" id="1.10.1060.10">
    <property type="entry name" value="Alpha-helical ferredoxin"/>
    <property type="match status" value="1"/>
</dbReference>
<evidence type="ECO:0000256" key="4">
    <source>
        <dbReference type="ARBA" id="ARBA00023004"/>
    </source>
</evidence>
<dbReference type="GO" id="GO:0005886">
    <property type="term" value="C:plasma membrane"/>
    <property type="evidence" value="ECO:0007669"/>
    <property type="project" value="TreeGrafter"/>
</dbReference>
<feature type="transmembrane region" description="Helical" evidence="6">
    <location>
        <begin position="107"/>
        <end position="127"/>
    </location>
</feature>
<dbReference type="GO" id="GO:0016491">
    <property type="term" value="F:oxidoreductase activity"/>
    <property type="evidence" value="ECO:0007669"/>
    <property type="project" value="UniProtKB-KW"/>
</dbReference>
<dbReference type="EMBL" id="QFLI01000002">
    <property type="protein sequence ID" value="PXY02218.1"/>
    <property type="molecule type" value="Genomic_DNA"/>
</dbReference>
<dbReference type="PROSITE" id="PS51379">
    <property type="entry name" value="4FE4S_FER_2"/>
    <property type="match status" value="1"/>
</dbReference>
<dbReference type="SUPFAM" id="SSF103501">
    <property type="entry name" value="Respiratory nitrate reductase 1 gamma chain"/>
    <property type="match status" value="1"/>
</dbReference>
<dbReference type="PROSITE" id="PS00198">
    <property type="entry name" value="4FE4S_FER_1"/>
    <property type="match status" value="2"/>
</dbReference>
<dbReference type="GO" id="GO:0051539">
    <property type="term" value="F:4 iron, 4 sulfur cluster binding"/>
    <property type="evidence" value="ECO:0007669"/>
    <property type="project" value="UniProtKB-KW"/>
</dbReference>
<keyword evidence="6" id="KW-0472">Membrane</keyword>
<evidence type="ECO:0000313" key="8">
    <source>
        <dbReference type="EMBL" id="PXY02218.1"/>
    </source>
</evidence>
<dbReference type="Pfam" id="PF13187">
    <property type="entry name" value="Fer4_9"/>
    <property type="match status" value="1"/>
</dbReference>
<keyword evidence="4" id="KW-0408">Iron</keyword>
<dbReference type="RefSeq" id="WP_110359852.1">
    <property type="nucleotide sequence ID" value="NZ_QFLI01000002.1"/>
</dbReference>
<evidence type="ECO:0000256" key="2">
    <source>
        <dbReference type="ARBA" id="ARBA00022723"/>
    </source>
</evidence>
<dbReference type="InterPro" id="IPR051460">
    <property type="entry name" value="HdrC_iron-sulfur_subunit"/>
</dbReference>
<dbReference type="OrthoDB" id="9769677at2"/>
<dbReference type="Gene3D" id="1.20.950.20">
    <property type="entry name" value="Transmembrane di-heme cytochromes, Chain C"/>
    <property type="match status" value="1"/>
</dbReference>
<feature type="transmembrane region" description="Helical" evidence="6">
    <location>
        <begin position="205"/>
        <end position="221"/>
    </location>
</feature>
<evidence type="ECO:0000259" key="7">
    <source>
        <dbReference type="PROSITE" id="PS51379"/>
    </source>
</evidence>
<name>A0A2V4A0M2_9BACT</name>
<feature type="transmembrane region" description="Helical" evidence="6">
    <location>
        <begin position="148"/>
        <end position="172"/>
    </location>
</feature>
<keyword evidence="6" id="KW-1133">Transmembrane helix</keyword>